<protein>
    <submittedName>
        <fullName evidence="5">Tubulin epsilon chain</fullName>
    </submittedName>
</protein>
<proteinExistence type="inferred from homology"/>
<dbReference type="GO" id="GO:0005525">
    <property type="term" value="F:GTP binding"/>
    <property type="evidence" value="ECO:0007669"/>
    <property type="project" value="UniProtKB-KW"/>
</dbReference>
<keyword evidence="2" id="KW-0493">Microtubule</keyword>
<dbReference type="GO" id="GO:0005874">
    <property type="term" value="C:microtubule"/>
    <property type="evidence" value="ECO:0007669"/>
    <property type="project" value="UniProtKB-KW"/>
</dbReference>
<dbReference type="InterPro" id="IPR036525">
    <property type="entry name" value="Tubulin/FtsZ_GTPase_sf"/>
</dbReference>
<evidence type="ECO:0000256" key="4">
    <source>
        <dbReference type="ARBA" id="ARBA00023134"/>
    </source>
</evidence>
<gene>
    <name evidence="5" type="ORF">BDFB_006465</name>
</gene>
<dbReference type="GO" id="GO:0007017">
    <property type="term" value="P:microtubule-based process"/>
    <property type="evidence" value="ECO:0007669"/>
    <property type="project" value="InterPro"/>
</dbReference>
<keyword evidence="6" id="KW-1185">Reference proteome</keyword>
<organism evidence="5 6">
    <name type="scientific">Asbolus verrucosus</name>
    <name type="common">Desert ironclad beetle</name>
    <dbReference type="NCBI Taxonomy" id="1661398"/>
    <lineage>
        <taxon>Eukaryota</taxon>
        <taxon>Metazoa</taxon>
        <taxon>Ecdysozoa</taxon>
        <taxon>Arthropoda</taxon>
        <taxon>Hexapoda</taxon>
        <taxon>Insecta</taxon>
        <taxon>Pterygota</taxon>
        <taxon>Neoptera</taxon>
        <taxon>Endopterygota</taxon>
        <taxon>Coleoptera</taxon>
        <taxon>Polyphaga</taxon>
        <taxon>Cucujiformia</taxon>
        <taxon>Tenebrionidae</taxon>
        <taxon>Pimeliinae</taxon>
        <taxon>Asbolus</taxon>
    </lineage>
</organism>
<sequence>GQCGNQIGSCLLPEILQEYDVRLNNEGNSRTKRDKIDLQQFMSSFFNFKSKYGTFDTLADLIKSKAKARDLEITGQRAIAPMDQNINRKFLKPFSIVLNIVIIYMGSCCYFLLEEGPDQDLELLLSNYLQIITPPSTACVYPTGIEDVITCPYNMAFATQELLNSATCVFPIENCALLDIALRQTNRYDSSYKHISLFKPFEDMNSIIVDMVLHLTSGSRFGGKMNIDINEINTNMVPFPKLNFLTSGFSPFSFKRSTLNTSGYTAMSATLLGRGNYSVNDMRSYIDKLKTKLHFASWSDKAIKVGLCNVAPKEILSQFMKLYNRKVNIYTNAYTHHYTTIPGFDYDHFEDCQNSLNDIIQLYRDIERIKPAQ</sequence>
<evidence type="ECO:0000256" key="1">
    <source>
        <dbReference type="ARBA" id="ARBA00009636"/>
    </source>
</evidence>
<dbReference type="Proteomes" id="UP000292052">
    <property type="component" value="Unassembled WGS sequence"/>
</dbReference>
<feature type="non-terminal residue" evidence="5">
    <location>
        <position position="373"/>
    </location>
</feature>
<keyword evidence="3" id="KW-0547">Nucleotide-binding</keyword>
<dbReference type="PANTHER" id="PTHR11588">
    <property type="entry name" value="TUBULIN"/>
    <property type="match status" value="1"/>
</dbReference>
<dbReference type="AlphaFoldDB" id="A0A482VJ58"/>
<dbReference type="InterPro" id="IPR004057">
    <property type="entry name" value="Epsilon_tubulin"/>
</dbReference>
<dbReference type="SUPFAM" id="SSF55307">
    <property type="entry name" value="Tubulin C-terminal domain-like"/>
    <property type="match status" value="1"/>
</dbReference>
<feature type="non-terminal residue" evidence="5">
    <location>
        <position position="1"/>
    </location>
</feature>
<dbReference type="Gene3D" id="3.40.50.1440">
    <property type="entry name" value="Tubulin/FtsZ, GTPase domain"/>
    <property type="match status" value="1"/>
</dbReference>
<dbReference type="InterPro" id="IPR008280">
    <property type="entry name" value="Tub_FtsZ_C"/>
</dbReference>
<dbReference type="STRING" id="1661398.A0A482VJ58"/>
<dbReference type="EMBL" id="QDEB01094400">
    <property type="protein sequence ID" value="RZC32810.1"/>
    <property type="molecule type" value="Genomic_DNA"/>
</dbReference>
<evidence type="ECO:0000256" key="3">
    <source>
        <dbReference type="ARBA" id="ARBA00022741"/>
    </source>
</evidence>
<comment type="similarity">
    <text evidence="1">Belongs to the tubulin family.</text>
</comment>
<dbReference type="SUPFAM" id="SSF52490">
    <property type="entry name" value="Tubulin nucleotide-binding domain-like"/>
    <property type="match status" value="1"/>
</dbReference>
<keyword evidence="4" id="KW-0342">GTP-binding</keyword>
<reference evidence="5 6" key="1">
    <citation type="submission" date="2017-03" db="EMBL/GenBank/DDBJ databases">
        <title>Genome of the blue death feigning beetle - Asbolus verrucosus.</title>
        <authorList>
            <person name="Rider S.D."/>
        </authorList>
    </citation>
    <scope>NUCLEOTIDE SEQUENCE [LARGE SCALE GENOMIC DNA]</scope>
    <source>
        <strain evidence="5">Butters</strain>
        <tissue evidence="5">Head and leg muscle</tissue>
    </source>
</reference>
<accession>A0A482VJ58</accession>
<evidence type="ECO:0000313" key="5">
    <source>
        <dbReference type="EMBL" id="RZC32810.1"/>
    </source>
</evidence>
<evidence type="ECO:0000313" key="6">
    <source>
        <dbReference type="Proteomes" id="UP000292052"/>
    </source>
</evidence>
<dbReference type="PRINTS" id="PR01519">
    <property type="entry name" value="EPSLNTUBULIN"/>
</dbReference>
<dbReference type="PRINTS" id="PR01161">
    <property type="entry name" value="TUBULIN"/>
</dbReference>
<dbReference type="InterPro" id="IPR000217">
    <property type="entry name" value="Tubulin"/>
</dbReference>
<name>A0A482VJ58_ASBVE</name>
<dbReference type="OrthoDB" id="1662883at2759"/>
<comment type="caution">
    <text evidence="5">The sequence shown here is derived from an EMBL/GenBank/DDBJ whole genome shotgun (WGS) entry which is preliminary data.</text>
</comment>
<evidence type="ECO:0000256" key="2">
    <source>
        <dbReference type="ARBA" id="ARBA00022701"/>
    </source>
</evidence>